<feature type="domain" description="Serpin" evidence="5">
    <location>
        <begin position="2"/>
        <end position="84"/>
    </location>
</feature>
<gene>
    <name evidence="6" type="ORF">G5714_019647</name>
</gene>
<keyword evidence="4" id="KW-0722">Serine protease inhibitor</keyword>
<proteinExistence type="predicted"/>
<dbReference type="InterPro" id="IPR042185">
    <property type="entry name" value="Serpin_sf_2"/>
</dbReference>
<dbReference type="SUPFAM" id="SSF56574">
    <property type="entry name" value="Serpins"/>
    <property type="match status" value="1"/>
</dbReference>
<comment type="subcellular location">
    <subcellularLocation>
        <location evidence="1">Cytoplasm</location>
    </subcellularLocation>
</comment>
<dbReference type="EMBL" id="JAAMOB010000020">
    <property type="protein sequence ID" value="KAF4099521.1"/>
    <property type="molecule type" value="Genomic_DNA"/>
</dbReference>
<keyword evidence="7" id="KW-1185">Reference proteome</keyword>
<comment type="caution">
    <text evidence="6">The sequence shown here is derived from an EMBL/GenBank/DDBJ whole genome shotgun (WGS) entry which is preliminary data.</text>
</comment>
<accession>A0A7J6BXM0</accession>
<dbReference type="GO" id="GO:0005615">
    <property type="term" value="C:extracellular space"/>
    <property type="evidence" value="ECO:0007669"/>
    <property type="project" value="InterPro"/>
</dbReference>
<protein>
    <recommendedName>
        <fullName evidence="5">Serpin domain-containing protein</fullName>
    </recommendedName>
</protein>
<dbReference type="PANTHER" id="PTHR11461">
    <property type="entry name" value="SERINE PROTEASE INHIBITOR, SERPIN"/>
    <property type="match status" value="1"/>
</dbReference>
<dbReference type="GO" id="GO:0004867">
    <property type="term" value="F:serine-type endopeptidase inhibitor activity"/>
    <property type="evidence" value="ECO:0007669"/>
    <property type="project" value="UniProtKB-KW"/>
</dbReference>
<dbReference type="AlphaFoldDB" id="A0A7J6BXM0"/>
<dbReference type="PANTHER" id="PTHR11461:SF180">
    <property type="entry name" value="LEUKOCYTE ELASTASE INHIBITOR"/>
    <property type="match status" value="1"/>
</dbReference>
<evidence type="ECO:0000313" key="6">
    <source>
        <dbReference type="EMBL" id="KAF4099521.1"/>
    </source>
</evidence>
<keyword evidence="3" id="KW-0646">Protease inhibitor</keyword>
<sequence length="91" mass="10995">MPFKINQNESRPVQMMYQEEKFPFRCIPESKLQVLELPYVKEELSMLILLLNETQDGSDPLLKLESELTLDKLLDWSRRDKMVRWMDIRVH</sequence>
<evidence type="ECO:0000256" key="1">
    <source>
        <dbReference type="ARBA" id="ARBA00004496"/>
    </source>
</evidence>
<evidence type="ECO:0000313" key="7">
    <source>
        <dbReference type="Proteomes" id="UP000579812"/>
    </source>
</evidence>
<dbReference type="InterPro" id="IPR036186">
    <property type="entry name" value="Serpin_sf"/>
</dbReference>
<evidence type="ECO:0000256" key="4">
    <source>
        <dbReference type="ARBA" id="ARBA00022900"/>
    </source>
</evidence>
<dbReference type="GO" id="GO:0005737">
    <property type="term" value="C:cytoplasm"/>
    <property type="evidence" value="ECO:0007669"/>
    <property type="project" value="UniProtKB-SubCell"/>
</dbReference>
<dbReference type="InterPro" id="IPR000215">
    <property type="entry name" value="Serpin_fam"/>
</dbReference>
<evidence type="ECO:0000259" key="5">
    <source>
        <dbReference type="Pfam" id="PF00079"/>
    </source>
</evidence>
<dbReference type="InterPro" id="IPR023796">
    <property type="entry name" value="Serpin_dom"/>
</dbReference>
<keyword evidence="2" id="KW-0963">Cytoplasm</keyword>
<evidence type="ECO:0000256" key="2">
    <source>
        <dbReference type="ARBA" id="ARBA00022490"/>
    </source>
</evidence>
<reference evidence="6 7" key="1">
    <citation type="submission" date="2020-04" db="EMBL/GenBank/DDBJ databases">
        <title>Chromosome-level genome assembly of a cyprinid fish Onychostoma macrolepis by integration of Nanopore Sequencing, Bionano and Hi-C technology.</title>
        <authorList>
            <person name="Wang D."/>
        </authorList>
    </citation>
    <scope>NUCLEOTIDE SEQUENCE [LARGE SCALE GENOMIC DNA]</scope>
    <source>
        <strain evidence="6">SWU-2019</strain>
        <tissue evidence="6">Muscle</tissue>
    </source>
</reference>
<dbReference type="Proteomes" id="UP000579812">
    <property type="component" value="Unassembled WGS sequence"/>
</dbReference>
<dbReference type="Pfam" id="PF00079">
    <property type="entry name" value="Serpin"/>
    <property type="match status" value="1"/>
</dbReference>
<name>A0A7J6BXM0_9TELE</name>
<organism evidence="6 7">
    <name type="scientific">Onychostoma macrolepis</name>
    <dbReference type="NCBI Taxonomy" id="369639"/>
    <lineage>
        <taxon>Eukaryota</taxon>
        <taxon>Metazoa</taxon>
        <taxon>Chordata</taxon>
        <taxon>Craniata</taxon>
        <taxon>Vertebrata</taxon>
        <taxon>Euteleostomi</taxon>
        <taxon>Actinopterygii</taxon>
        <taxon>Neopterygii</taxon>
        <taxon>Teleostei</taxon>
        <taxon>Ostariophysi</taxon>
        <taxon>Cypriniformes</taxon>
        <taxon>Cyprinidae</taxon>
        <taxon>Acrossocheilinae</taxon>
        <taxon>Onychostoma</taxon>
    </lineage>
</organism>
<evidence type="ECO:0000256" key="3">
    <source>
        <dbReference type="ARBA" id="ARBA00022690"/>
    </source>
</evidence>
<dbReference type="Gene3D" id="2.30.39.10">
    <property type="entry name" value="Alpha-1-antitrypsin, domain 1"/>
    <property type="match status" value="1"/>
</dbReference>